<evidence type="ECO:0000313" key="4">
    <source>
        <dbReference type="EMBL" id="KAJ6828287.1"/>
    </source>
</evidence>
<comment type="caution">
    <text evidence="4">The sequence shown here is derived from an EMBL/GenBank/DDBJ whole genome shotgun (WGS) entry which is preliminary data.</text>
</comment>
<dbReference type="GO" id="GO:0016757">
    <property type="term" value="F:glycosyltransferase activity"/>
    <property type="evidence" value="ECO:0007669"/>
    <property type="project" value="UniProtKB-KW"/>
</dbReference>
<dbReference type="FunFam" id="3.40.50.2000:FF:000169">
    <property type="entry name" value="UDP-Glycosyltransferase superfamily protein"/>
    <property type="match status" value="1"/>
</dbReference>
<dbReference type="PANTHER" id="PTHR47252:SF4">
    <property type="entry name" value="GLYCOSYLTRANSFERASE"/>
    <property type="match status" value="1"/>
</dbReference>
<evidence type="ECO:0000259" key="3">
    <source>
        <dbReference type="Pfam" id="PF00534"/>
    </source>
</evidence>
<feature type="domain" description="Glycosyl transferase family 1" evidence="3">
    <location>
        <begin position="246"/>
        <end position="374"/>
    </location>
</feature>
<accession>A0AAX6GJ40</accession>
<dbReference type="SUPFAM" id="SSF53756">
    <property type="entry name" value="UDP-Glycosyltransferase/glycogen phosphorylase"/>
    <property type="match status" value="1"/>
</dbReference>
<dbReference type="Gene3D" id="3.40.50.2000">
    <property type="entry name" value="Glycogen Phosphorylase B"/>
    <property type="match status" value="1"/>
</dbReference>
<keyword evidence="2" id="KW-0732">Signal</keyword>
<keyword evidence="5" id="KW-1185">Reference proteome</keyword>
<evidence type="ECO:0000313" key="5">
    <source>
        <dbReference type="Proteomes" id="UP001140949"/>
    </source>
</evidence>
<dbReference type="InterPro" id="IPR001296">
    <property type="entry name" value="Glyco_trans_1"/>
</dbReference>
<dbReference type="InterPro" id="IPR041693">
    <property type="entry name" value="Glyco_trans_4_5"/>
</dbReference>
<dbReference type="EMBL" id="JANAVB010019502">
    <property type="protein sequence ID" value="KAJ6828287.1"/>
    <property type="molecule type" value="Genomic_DNA"/>
</dbReference>
<gene>
    <name evidence="4" type="ORF">M6B38_364085</name>
</gene>
<proteinExistence type="predicted"/>
<dbReference type="Pfam" id="PF16994">
    <property type="entry name" value="Glyco_trans_4_5"/>
    <property type="match status" value="1"/>
</dbReference>
<reference evidence="4" key="2">
    <citation type="submission" date="2023-04" db="EMBL/GenBank/DDBJ databases">
        <authorList>
            <person name="Bruccoleri R.E."/>
            <person name="Oakeley E.J."/>
            <person name="Faust A.-M."/>
            <person name="Dessus-Babus S."/>
            <person name="Altorfer M."/>
            <person name="Burckhardt D."/>
            <person name="Oertli M."/>
            <person name="Naumann U."/>
            <person name="Petersen F."/>
            <person name="Wong J."/>
        </authorList>
    </citation>
    <scope>NUCLEOTIDE SEQUENCE</scope>
    <source>
        <strain evidence="4">GSM-AAB239-AS_SAM_17_03QT</strain>
        <tissue evidence="4">Leaf</tissue>
    </source>
</reference>
<reference evidence="4" key="1">
    <citation type="journal article" date="2023" name="GigaByte">
        <title>Genome assembly of the bearded iris, Iris pallida Lam.</title>
        <authorList>
            <person name="Bruccoleri R.E."/>
            <person name="Oakeley E.J."/>
            <person name="Faust A.M.E."/>
            <person name="Altorfer M."/>
            <person name="Dessus-Babus S."/>
            <person name="Burckhardt D."/>
            <person name="Oertli M."/>
            <person name="Naumann U."/>
            <person name="Petersen F."/>
            <person name="Wong J."/>
        </authorList>
    </citation>
    <scope>NUCLEOTIDE SEQUENCE</scope>
    <source>
        <strain evidence="4">GSM-AAB239-AS_SAM_17_03QT</strain>
    </source>
</reference>
<evidence type="ECO:0000256" key="2">
    <source>
        <dbReference type="SAM" id="SignalP"/>
    </source>
</evidence>
<name>A0AAX6GJ40_IRIPA</name>
<evidence type="ECO:0000256" key="1">
    <source>
        <dbReference type="ARBA" id="ARBA00022676"/>
    </source>
</evidence>
<feature type="signal peptide" evidence="2">
    <location>
        <begin position="1"/>
        <end position="21"/>
    </location>
</feature>
<dbReference type="AlphaFoldDB" id="A0AAX6GJ40"/>
<sequence>MVKPKSRLLLLLLVVFSVSTAAVFFVRTALDSCDSRRDEGLLRPAAKESGAERRSPLAFMRSKKVVLVSHELSLSGGPLLLMELAFLLRSVGTQVVWITNQNSIQRDEVTYSLEHKMLDHGVQLLPAKGQEAVDTTVKADLVVLNTAVAGKWLDAVLKEHVPEVLPKILWWIHEMRGHYFKLEFVKHLPFVAGAMIDSHTTAEYWKNRTHERLGIQMPHTFVVHLGNSKELMEVAEDNVARRVLREHVRESLGVRNEDILFAIINSVSRGKGQDLFLHSFYESLQLIKQQKLQVPSMHAVVVGSDMNVQTKFETELRDYVASKGLQDRVHFVNKTLAVAPYLAAIDVLVQNSQARGECFGRITIEAMAFQLPVLGQLLVAPQRSLWMVNSLLHPAGKEGVPLLAKNIVKLATHVEQRLTMGRKGYERVKERFMEHHMADRIAAVLKEVIEKKGPLTFLRLSSVLPSQTPWKQRLPILSRKDLWSHPLICTLD</sequence>
<feature type="chain" id="PRO_5043567860" description="Glycosyl transferase family 1 domain-containing protein" evidence="2">
    <location>
        <begin position="22"/>
        <end position="492"/>
    </location>
</feature>
<keyword evidence="1" id="KW-0808">Transferase</keyword>
<dbReference type="Pfam" id="PF00534">
    <property type="entry name" value="Glycos_transf_1"/>
    <property type="match status" value="1"/>
</dbReference>
<dbReference type="Proteomes" id="UP001140949">
    <property type="component" value="Unassembled WGS sequence"/>
</dbReference>
<dbReference type="PANTHER" id="PTHR47252">
    <property type="entry name" value="GLYCOSYLTRANSFERASE"/>
    <property type="match status" value="1"/>
</dbReference>
<protein>
    <recommendedName>
        <fullName evidence="3">Glycosyl transferase family 1 domain-containing protein</fullName>
    </recommendedName>
</protein>
<keyword evidence="1" id="KW-0328">Glycosyltransferase</keyword>
<organism evidence="4 5">
    <name type="scientific">Iris pallida</name>
    <name type="common">Sweet iris</name>
    <dbReference type="NCBI Taxonomy" id="29817"/>
    <lineage>
        <taxon>Eukaryota</taxon>
        <taxon>Viridiplantae</taxon>
        <taxon>Streptophyta</taxon>
        <taxon>Embryophyta</taxon>
        <taxon>Tracheophyta</taxon>
        <taxon>Spermatophyta</taxon>
        <taxon>Magnoliopsida</taxon>
        <taxon>Liliopsida</taxon>
        <taxon>Asparagales</taxon>
        <taxon>Iridaceae</taxon>
        <taxon>Iridoideae</taxon>
        <taxon>Irideae</taxon>
        <taxon>Iris</taxon>
    </lineage>
</organism>
<dbReference type="CDD" id="cd03801">
    <property type="entry name" value="GT4_PimA-like"/>
    <property type="match status" value="1"/>
</dbReference>